<keyword evidence="9 12" id="KW-0804">Transcription</keyword>
<evidence type="ECO:0000313" key="17">
    <source>
        <dbReference type="EMBL" id="RDW26675.1"/>
    </source>
</evidence>
<dbReference type="InterPro" id="IPR007198">
    <property type="entry name" value="Ssl1-like"/>
</dbReference>
<name>A0A1D8NGF4_YARLL</name>
<keyword evidence="5" id="KW-0227">DNA damage</keyword>
<dbReference type="PROSITE" id="PS00028">
    <property type="entry name" value="ZINC_FINGER_C2H2_1"/>
    <property type="match status" value="1"/>
</dbReference>
<dbReference type="InterPro" id="IPR013083">
    <property type="entry name" value="Znf_RING/FYVE/PHD"/>
</dbReference>
<dbReference type="GO" id="GO:0000439">
    <property type="term" value="C:transcription factor TFIIH core complex"/>
    <property type="evidence" value="ECO:0007669"/>
    <property type="project" value="UniProtKB-UniRule"/>
</dbReference>
<dbReference type="Gene3D" id="3.30.40.10">
    <property type="entry name" value="Zinc/RING finger domain, C3HC4 (zinc finger)"/>
    <property type="match status" value="1"/>
</dbReference>
<dbReference type="PANTHER" id="PTHR12695:SF2">
    <property type="entry name" value="GENERAL TRANSCRIPTION FACTOR IIH SUBUNIT 2-RELATED"/>
    <property type="match status" value="1"/>
</dbReference>
<dbReference type="InterPro" id="IPR012170">
    <property type="entry name" value="TFIIH_SSL1/p44"/>
</dbReference>
<dbReference type="InterPro" id="IPR046349">
    <property type="entry name" value="C1-like_sf"/>
</dbReference>
<dbReference type="InterPro" id="IPR002035">
    <property type="entry name" value="VWF_A"/>
</dbReference>
<dbReference type="PIRSF" id="PIRSF015919">
    <property type="entry name" value="TFIIH_SSL1"/>
    <property type="match status" value="1"/>
</dbReference>
<dbReference type="AlphaFoldDB" id="A0A1D8NGF4"/>
<dbReference type="SMART" id="SM00327">
    <property type="entry name" value="VWA"/>
    <property type="match status" value="1"/>
</dbReference>
<feature type="zinc finger region" description="C4-type" evidence="13">
    <location>
        <begin position="324"/>
        <end position="341"/>
    </location>
</feature>
<evidence type="ECO:0000256" key="13">
    <source>
        <dbReference type="PIRSR" id="PIRSR015919-1"/>
    </source>
</evidence>
<dbReference type="VEuPathDB" id="FungiDB:YALI1_D35398g"/>
<dbReference type="OMA" id="INWVEVP"/>
<evidence type="ECO:0000256" key="9">
    <source>
        <dbReference type="ARBA" id="ARBA00023163"/>
    </source>
</evidence>
<dbReference type="VEuPathDB" id="FungiDB:YALI0_D26862g"/>
<dbReference type="CDD" id="cd01453">
    <property type="entry name" value="vWA_transcription_factor_IIH_type"/>
    <property type="match status" value="1"/>
</dbReference>
<evidence type="ECO:0000256" key="2">
    <source>
        <dbReference type="ARBA" id="ARBA00004123"/>
    </source>
</evidence>
<dbReference type="GO" id="GO:0006367">
    <property type="term" value="P:transcription initiation at RNA polymerase II promoter"/>
    <property type="evidence" value="ECO:0007669"/>
    <property type="project" value="UniProtKB-ARBA"/>
</dbReference>
<dbReference type="SUPFAM" id="SSF57889">
    <property type="entry name" value="Cysteine-rich domain"/>
    <property type="match status" value="1"/>
</dbReference>
<dbReference type="OrthoDB" id="284275at2759"/>
<dbReference type="FunFam" id="3.30.40.10:FF:000477">
    <property type="entry name" value="General transcription and DNA repair factor IIH"/>
    <property type="match status" value="1"/>
</dbReference>
<evidence type="ECO:0000256" key="5">
    <source>
        <dbReference type="ARBA" id="ARBA00022763"/>
    </source>
</evidence>
<comment type="similarity">
    <text evidence="3 12">Belongs to the GTF2H2 family.</text>
</comment>
<evidence type="ECO:0000313" key="19">
    <source>
        <dbReference type="Proteomes" id="UP000256601"/>
    </source>
</evidence>
<proteinExistence type="inferred from homology"/>
<evidence type="ECO:0000313" key="16">
    <source>
        <dbReference type="EMBL" id="AOW04701.1"/>
    </source>
</evidence>
<evidence type="ECO:0000259" key="15">
    <source>
        <dbReference type="PROSITE" id="PS50234"/>
    </source>
</evidence>
<dbReference type="InterPro" id="IPR013087">
    <property type="entry name" value="Znf_C2H2_type"/>
</dbReference>
<evidence type="ECO:0000256" key="4">
    <source>
        <dbReference type="ARBA" id="ARBA00022723"/>
    </source>
</evidence>
<dbReference type="Pfam" id="PF04056">
    <property type="entry name" value="Ssl1"/>
    <property type="match status" value="1"/>
</dbReference>
<feature type="region of interest" description="Disordered" evidence="14">
    <location>
        <begin position="1"/>
        <end position="40"/>
    </location>
</feature>
<keyword evidence="11 12" id="KW-0539">Nucleus</keyword>
<dbReference type="RefSeq" id="XP_503336.1">
    <property type="nucleotide sequence ID" value="XM_503336.1"/>
</dbReference>
<dbReference type="InterPro" id="IPR036465">
    <property type="entry name" value="vWFA_dom_sf"/>
</dbReference>
<evidence type="ECO:0000256" key="12">
    <source>
        <dbReference type="PIRNR" id="PIRNR015919"/>
    </source>
</evidence>
<keyword evidence="4 12" id="KW-0479">Metal-binding</keyword>
<feature type="region of interest" description="Disordered" evidence="14">
    <location>
        <begin position="477"/>
        <end position="496"/>
    </location>
</feature>
<dbReference type="GO" id="GO:0005675">
    <property type="term" value="C:transcription factor TFIIH holo complex"/>
    <property type="evidence" value="ECO:0007669"/>
    <property type="project" value="UniProtKB-UniRule"/>
</dbReference>
<evidence type="ECO:0000256" key="3">
    <source>
        <dbReference type="ARBA" id="ARBA00006092"/>
    </source>
</evidence>
<sequence length="496" mass="54144">MDDSDDDYIENISGDEYQGAPRRSRRNQAPKGAGGSVENMKMANGGYSWEDEYHRSWDVVQEDEGGSLAGSVAGLVEARKKRHIKDATPFQRGIIRNLILVLDFSFAMKESDLRPNRYQFVINHAIEFVTNFFDQNPISQLGILGMRNGQAISISTLGSNPNDHINALTAAKKLEPQGDPSLQNALEMARGLLFHVPSHCTKEVLVVLGALLSADPGDIHVTIDKLVIDKVRARVIGLAAQVAICKELCVKTNFGDASYYGVVLNEQHFQELMDEATTPLAESQQSQSANPASLVLMGFPSKVSEAAPSLSASDAALTQGGYVCPQCKVKVSSLPTVCPCCGLTLILSTHLARSYHHLFPLAPFIEVPCKNAHKSEFCAGCQSKFPVVARDAKNIQADGSMTSRYECPTCHSHFCIDCDVFCHEILHNCIGCQARSYSLYQVVVTKHKDAAPSLKLVMKRPDPDGEESSRPVKVRVVNDNEGPAWNEGGQAPTWGE</sequence>
<gene>
    <name evidence="17" type="ORF">B0I71DRAFT_130463</name>
    <name evidence="16" type="ORF">YALI1_D35398g</name>
</gene>
<comment type="function">
    <text evidence="1">Component of the general transcription and DNA repair factor IIH (TFIIH) core complex, which is involved in general and transcription-coupled nucleotide excision repair (NER) of damaged DNA and, when complexed to TFIIK, in RNA transcription by RNA polymerase II. In NER, TFIIH acts by opening DNA around the lesion to allow the excision of the damaged oligonucleotide and its replacement by a new DNA fragment. In transcription, TFIIH has an essential role in transcription initiation. When the pre-initiation complex (PIC) has been established, TFIIH is required for promoter opening and promoter escape. Phosphorylation of the C-terminal tail (CTD) of the largest subunit of RNA polymerase II by the kinase module TFIIK controls the initiation of transcription.</text>
</comment>
<dbReference type="EMBL" id="CP017556">
    <property type="protein sequence ID" value="AOW04701.1"/>
    <property type="molecule type" value="Genomic_DNA"/>
</dbReference>
<dbReference type="SMART" id="SM01047">
    <property type="entry name" value="C1_4"/>
    <property type="match status" value="1"/>
</dbReference>
<keyword evidence="8 12" id="KW-0805">Transcription regulation</keyword>
<organism evidence="16 18">
    <name type="scientific">Yarrowia lipolytica</name>
    <name type="common">Candida lipolytica</name>
    <dbReference type="NCBI Taxonomy" id="4952"/>
    <lineage>
        <taxon>Eukaryota</taxon>
        <taxon>Fungi</taxon>
        <taxon>Dikarya</taxon>
        <taxon>Ascomycota</taxon>
        <taxon>Saccharomycotina</taxon>
        <taxon>Dipodascomycetes</taxon>
        <taxon>Dipodascales</taxon>
        <taxon>Dipodascales incertae sedis</taxon>
        <taxon>Yarrowia</taxon>
    </lineage>
</organism>
<keyword evidence="7 12" id="KW-0862">Zinc</keyword>
<evidence type="ECO:0000256" key="11">
    <source>
        <dbReference type="ARBA" id="ARBA00023242"/>
    </source>
</evidence>
<dbReference type="GeneID" id="2911178"/>
<protein>
    <recommendedName>
        <fullName evidence="12">General transcription and DNA repair factor IIH</fullName>
    </recommendedName>
</protein>
<dbReference type="GO" id="GO:0006289">
    <property type="term" value="P:nucleotide-excision repair"/>
    <property type="evidence" value="ECO:0007669"/>
    <property type="project" value="UniProtKB-UniRule"/>
</dbReference>
<dbReference type="Pfam" id="PF07975">
    <property type="entry name" value="C1_4"/>
    <property type="match status" value="1"/>
</dbReference>
<evidence type="ECO:0000256" key="6">
    <source>
        <dbReference type="ARBA" id="ARBA00022771"/>
    </source>
</evidence>
<dbReference type="Gene3D" id="3.40.50.410">
    <property type="entry name" value="von Willebrand factor, type A domain"/>
    <property type="match status" value="1"/>
</dbReference>
<dbReference type="PANTHER" id="PTHR12695">
    <property type="entry name" value="GENERAL TRANSCRIPTION FACTOR IIH SUBUNIT 2"/>
    <property type="match status" value="1"/>
</dbReference>
<dbReference type="GO" id="GO:0008270">
    <property type="term" value="F:zinc ion binding"/>
    <property type="evidence" value="ECO:0007669"/>
    <property type="project" value="UniProtKB-UniRule"/>
</dbReference>
<dbReference type="GO" id="GO:0006357">
    <property type="term" value="P:regulation of transcription by RNA polymerase II"/>
    <property type="evidence" value="ECO:0007669"/>
    <property type="project" value="UniProtKB-UniRule"/>
</dbReference>
<keyword evidence="10" id="KW-0234">DNA repair</keyword>
<reference evidence="16 18" key="1">
    <citation type="journal article" date="2016" name="PLoS ONE">
        <title>Sequence Assembly of Yarrowia lipolytica Strain W29/CLIB89 Shows Transposable Element Diversity.</title>
        <authorList>
            <person name="Magnan C."/>
            <person name="Yu J."/>
            <person name="Chang I."/>
            <person name="Jahn E."/>
            <person name="Kanomata Y."/>
            <person name="Wu J."/>
            <person name="Zeller M."/>
            <person name="Oakes M."/>
            <person name="Baldi P."/>
            <person name="Sandmeyer S."/>
        </authorList>
    </citation>
    <scope>NUCLEOTIDE SEQUENCE [LARGE SCALE GENOMIC DNA]</scope>
    <source>
        <strain evidence="16">CLIB89</strain>
        <strain evidence="18">CLIB89(W29)</strain>
    </source>
</reference>
<keyword evidence="6" id="KW-0863">Zinc-finger</keyword>
<dbReference type="SUPFAM" id="SSF53300">
    <property type="entry name" value="vWA-like"/>
    <property type="match status" value="1"/>
</dbReference>
<dbReference type="Proteomes" id="UP000256601">
    <property type="component" value="Unassembled WGS sequence"/>
</dbReference>
<accession>A0A1D8NGF4</accession>
<evidence type="ECO:0000256" key="7">
    <source>
        <dbReference type="ARBA" id="ARBA00022833"/>
    </source>
</evidence>
<dbReference type="FunFam" id="3.40.50.410:FF:000015">
    <property type="entry name" value="General transcription factor IIH subunit 2"/>
    <property type="match status" value="1"/>
</dbReference>
<evidence type="ECO:0000256" key="14">
    <source>
        <dbReference type="SAM" id="MobiDB-lite"/>
    </source>
</evidence>
<dbReference type="PROSITE" id="PS50234">
    <property type="entry name" value="VWFA"/>
    <property type="match status" value="1"/>
</dbReference>
<evidence type="ECO:0000256" key="10">
    <source>
        <dbReference type="ARBA" id="ARBA00023204"/>
    </source>
</evidence>
<dbReference type="NCBIfam" id="TIGR00622">
    <property type="entry name" value="ssl1"/>
    <property type="match status" value="1"/>
</dbReference>
<evidence type="ECO:0000256" key="1">
    <source>
        <dbReference type="ARBA" id="ARBA00002817"/>
    </source>
</evidence>
<evidence type="ECO:0000313" key="18">
    <source>
        <dbReference type="Proteomes" id="UP000182444"/>
    </source>
</evidence>
<dbReference type="KEGG" id="yli:2911178"/>
<dbReference type="Proteomes" id="UP000182444">
    <property type="component" value="Chromosome 1D"/>
</dbReference>
<dbReference type="EMBL" id="KZ858975">
    <property type="protein sequence ID" value="RDW26675.1"/>
    <property type="molecule type" value="Genomic_DNA"/>
</dbReference>
<dbReference type="InterPro" id="IPR004595">
    <property type="entry name" value="TFIIH_C1-like_dom"/>
</dbReference>
<feature type="domain" description="VWFA" evidence="15">
    <location>
        <begin position="97"/>
        <end position="276"/>
    </location>
</feature>
<comment type="subcellular location">
    <subcellularLocation>
        <location evidence="2 12">Nucleus</location>
    </subcellularLocation>
</comment>
<reference evidence="17 19" key="2">
    <citation type="submission" date="2018-07" db="EMBL/GenBank/DDBJ databases">
        <title>Draft Genome Assemblies for Five Robust Yarrowia lipolytica Strains Exhibiting High Lipid Production and Pentose Sugar Utilization and Sugar Alcohol Secretion from Undetoxified Lignocellulosic Biomass Hydrolysates.</title>
        <authorList>
            <consortium name="DOE Joint Genome Institute"/>
            <person name="Walker C."/>
            <person name="Ryu S."/>
            <person name="Na H."/>
            <person name="Zane M."/>
            <person name="LaButti K."/>
            <person name="Lipzen A."/>
            <person name="Haridas S."/>
            <person name="Barry K."/>
            <person name="Grigoriev I.V."/>
            <person name="Quarterman J."/>
            <person name="Slininger P."/>
            <person name="Dien B."/>
            <person name="Trinh C.T."/>
        </authorList>
    </citation>
    <scope>NUCLEOTIDE SEQUENCE [LARGE SCALE GENOMIC DNA]</scope>
    <source>
        <strain evidence="17 19">YB392</strain>
    </source>
</reference>
<dbReference type="eggNOG" id="KOG2807">
    <property type="taxonomic scope" value="Eukaryota"/>
</dbReference>
<evidence type="ECO:0000256" key="8">
    <source>
        <dbReference type="ARBA" id="ARBA00023015"/>
    </source>
</evidence>